<evidence type="ECO:0000259" key="6">
    <source>
        <dbReference type="Pfam" id="PF09864"/>
    </source>
</evidence>
<proteinExistence type="predicted"/>
<keyword evidence="2" id="KW-0472">Membrane</keyword>
<dbReference type="Proteomes" id="UP000031521">
    <property type="component" value="Chromosome"/>
</dbReference>
<keyword evidence="3" id="KW-0564">Palmitate</keyword>
<dbReference type="InterPro" id="IPR036328">
    <property type="entry name" value="MliC_sf"/>
</dbReference>
<gene>
    <name evidence="7" type="ORF">P73_1569</name>
</gene>
<evidence type="ECO:0000256" key="5">
    <source>
        <dbReference type="SAM" id="SignalP"/>
    </source>
</evidence>
<name>A0A0B5DTA0_9RHOB</name>
<protein>
    <submittedName>
        <fullName evidence="7">Lysozyme inhibitor</fullName>
    </submittedName>
</protein>
<dbReference type="RefSeq" id="WP_052453110.1">
    <property type="nucleotide sequence ID" value="NZ_CP004393.1"/>
</dbReference>
<dbReference type="KEGG" id="cid:P73_1569"/>
<dbReference type="AlphaFoldDB" id="A0A0B5DTA0"/>
<keyword evidence="4" id="KW-0449">Lipoprotein</keyword>
<dbReference type="Pfam" id="PF09864">
    <property type="entry name" value="MliC"/>
    <property type="match status" value="1"/>
</dbReference>
<evidence type="ECO:0000313" key="8">
    <source>
        <dbReference type="Proteomes" id="UP000031521"/>
    </source>
</evidence>
<evidence type="ECO:0000313" key="7">
    <source>
        <dbReference type="EMBL" id="AJE46284.1"/>
    </source>
</evidence>
<feature type="domain" description="C-type lysozyme inhibitor" evidence="6">
    <location>
        <begin position="37"/>
        <end position="103"/>
    </location>
</feature>
<evidence type="ECO:0000256" key="3">
    <source>
        <dbReference type="ARBA" id="ARBA00023139"/>
    </source>
</evidence>
<reference evidence="7 8" key="1">
    <citation type="journal article" date="2014" name="Int. J. Syst. Evol. Microbiol.">
        <title>Celeribacter indicus sp. nov., a polycyclic aromatic hydrocarbon-degrading bacterium from deep-sea sediment and reclassification of Huaishuia halophila as Celeribacter halophilus comb. nov.</title>
        <authorList>
            <person name="Lai Q."/>
            <person name="Cao J."/>
            <person name="Yuan J."/>
            <person name="Li F."/>
            <person name="Shao Z."/>
        </authorList>
    </citation>
    <scope>NUCLEOTIDE SEQUENCE [LARGE SCALE GENOMIC DNA]</scope>
    <source>
        <strain evidence="7">P73</strain>
    </source>
</reference>
<feature type="chain" id="PRO_5002100535" evidence="5">
    <location>
        <begin position="23"/>
        <end position="118"/>
    </location>
</feature>
<accession>A0A0B5DTA0</accession>
<keyword evidence="8" id="KW-1185">Reference proteome</keyword>
<keyword evidence="1 5" id="KW-0732">Signal</keyword>
<evidence type="ECO:0000256" key="1">
    <source>
        <dbReference type="ARBA" id="ARBA00022729"/>
    </source>
</evidence>
<sequence length="118" mass="12531">MAPDRSRPLALALLLVPLAATAQDVPETVPAPEVVTYTCERGVEIDVVYAGQDYAVVQAEGRLLSLGRAVSASGARYLGATGKVSAYEWWEKGGEAMLNYFDAEVGESVTLYAFCKAG</sequence>
<dbReference type="STRING" id="1208324.P73_1569"/>
<dbReference type="HOGENOM" id="CLU_153968_0_0_5"/>
<evidence type="ECO:0000256" key="4">
    <source>
        <dbReference type="ARBA" id="ARBA00023288"/>
    </source>
</evidence>
<dbReference type="SUPFAM" id="SSF141488">
    <property type="entry name" value="YdhA-like"/>
    <property type="match status" value="1"/>
</dbReference>
<dbReference type="Gene3D" id="2.40.128.200">
    <property type="match status" value="1"/>
</dbReference>
<dbReference type="InterPro" id="IPR018660">
    <property type="entry name" value="MliC"/>
</dbReference>
<feature type="signal peptide" evidence="5">
    <location>
        <begin position="1"/>
        <end position="22"/>
    </location>
</feature>
<dbReference type="OrthoDB" id="7926518at2"/>
<evidence type="ECO:0000256" key="2">
    <source>
        <dbReference type="ARBA" id="ARBA00023136"/>
    </source>
</evidence>
<dbReference type="EMBL" id="CP004393">
    <property type="protein sequence ID" value="AJE46284.1"/>
    <property type="molecule type" value="Genomic_DNA"/>
</dbReference>
<organism evidence="7 8">
    <name type="scientific">Celeribacter indicus</name>
    <dbReference type="NCBI Taxonomy" id="1208324"/>
    <lineage>
        <taxon>Bacteria</taxon>
        <taxon>Pseudomonadati</taxon>
        <taxon>Pseudomonadota</taxon>
        <taxon>Alphaproteobacteria</taxon>
        <taxon>Rhodobacterales</taxon>
        <taxon>Roseobacteraceae</taxon>
        <taxon>Celeribacter</taxon>
    </lineage>
</organism>